<gene>
    <name evidence="4" type="ORF">MM415A00110_0020</name>
    <name evidence="2" type="ORF">MM415B00633_0005</name>
    <name evidence="1" type="ORF">TM448A00090_0056</name>
    <name evidence="3" type="ORF">TM448B00221_0048</name>
</gene>
<dbReference type="EMBL" id="MT141495">
    <property type="protein sequence ID" value="QJA63321.1"/>
    <property type="molecule type" value="Genomic_DNA"/>
</dbReference>
<name>A0A6H1Z9J5_9ZZZZ</name>
<evidence type="ECO:0000313" key="4">
    <source>
        <dbReference type="EMBL" id="QJI04699.1"/>
    </source>
</evidence>
<evidence type="ECO:0000313" key="1">
    <source>
        <dbReference type="EMBL" id="QJA44224.1"/>
    </source>
</evidence>
<reference evidence="1" key="1">
    <citation type="submission" date="2020-03" db="EMBL/GenBank/DDBJ databases">
        <title>The deep terrestrial virosphere.</title>
        <authorList>
            <person name="Holmfeldt K."/>
            <person name="Nilsson E."/>
            <person name="Simone D."/>
            <person name="Lopez-Fernandez M."/>
            <person name="Wu X."/>
            <person name="de Brujin I."/>
            <person name="Lundin D."/>
            <person name="Andersson A."/>
            <person name="Bertilsson S."/>
            <person name="Dopson M."/>
        </authorList>
    </citation>
    <scope>NUCLEOTIDE SEQUENCE</scope>
    <source>
        <strain evidence="4">MM415A00110</strain>
        <strain evidence="2">MM415B00633</strain>
        <strain evidence="1">TM448A00090</strain>
        <strain evidence="3">TM448B00221</strain>
    </source>
</reference>
<evidence type="ECO:0000313" key="3">
    <source>
        <dbReference type="EMBL" id="QJH94494.1"/>
    </source>
</evidence>
<dbReference type="AlphaFoldDB" id="A0A6H1Z9J5"/>
<dbReference type="EMBL" id="MT143974">
    <property type="protein sequence ID" value="QJA44224.1"/>
    <property type="molecule type" value="Genomic_DNA"/>
</dbReference>
<evidence type="ECO:0000313" key="2">
    <source>
        <dbReference type="EMBL" id="QJA63321.1"/>
    </source>
</evidence>
<accession>A0A6H1Z9J5</accession>
<proteinExistence type="predicted"/>
<dbReference type="EMBL" id="MT145189">
    <property type="protein sequence ID" value="QJI04699.1"/>
    <property type="molecule type" value="Genomic_DNA"/>
</dbReference>
<dbReference type="EMBL" id="MT144601">
    <property type="protein sequence ID" value="QJH94494.1"/>
    <property type="molecule type" value="Genomic_DNA"/>
</dbReference>
<sequence>MKLCKNCHHVMDRVCGKFGHKLKKRQRACAFFVDDDSGKYVSVVNGGKAVVTHNPEGLFAFGPMEPEEAIAWAIDYNGWLIYA</sequence>
<organism evidence="1">
    <name type="scientific">viral metagenome</name>
    <dbReference type="NCBI Taxonomy" id="1070528"/>
    <lineage>
        <taxon>unclassified sequences</taxon>
        <taxon>metagenomes</taxon>
        <taxon>organismal metagenomes</taxon>
    </lineage>
</organism>
<protein>
    <submittedName>
        <fullName evidence="1">Uncharacterized protein</fullName>
    </submittedName>
</protein>